<keyword evidence="2" id="KW-1185">Reference proteome</keyword>
<dbReference type="Proteomes" id="UP000048949">
    <property type="component" value="Unassembled WGS sequence"/>
</dbReference>
<reference evidence="1 2" key="1">
    <citation type="submission" date="2015-04" db="EMBL/GenBank/DDBJ databases">
        <authorList>
            <person name="Syromyatnikov M.Y."/>
            <person name="Popov V.N."/>
        </authorList>
    </citation>
    <scope>NUCLEOTIDE SEQUENCE [LARGE SCALE GENOMIC DNA]</scope>
    <source>
        <strain evidence="1 2">CECT 5292</strain>
    </source>
</reference>
<name>A0A0U1NQT2_9RHOB</name>
<dbReference type="EMBL" id="CVQV01000045">
    <property type="protein sequence ID" value="CRK76803.1"/>
    <property type="molecule type" value="Genomic_DNA"/>
</dbReference>
<gene>
    <name evidence="1" type="ORF">NIG5292_02871</name>
</gene>
<protein>
    <submittedName>
        <fullName evidence="1">Uncharacterized protein</fullName>
    </submittedName>
</protein>
<sequence>MDRQTLMLELKGLSQVVSADVRDLVYKRRAVSTLADEYEAVNPFYDMLDVLERDLSHAIDCSIFENLSREASTVFADQWKQMSVYQQFQYLEDYVRGASK</sequence>
<evidence type="ECO:0000313" key="1">
    <source>
        <dbReference type="EMBL" id="CRK76803.1"/>
    </source>
</evidence>
<evidence type="ECO:0000313" key="2">
    <source>
        <dbReference type="Proteomes" id="UP000048949"/>
    </source>
</evidence>
<proteinExistence type="predicted"/>
<dbReference type="AlphaFoldDB" id="A0A0U1NQT2"/>
<dbReference type="RefSeq" id="WP_048600186.1">
    <property type="nucleotide sequence ID" value="NZ_CVPC01000045.1"/>
</dbReference>
<accession>A0A0U1NQT2</accession>
<dbReference type="OrthoDB" id="7869832at2"/>
<dbReference type="STRING" id="282199.GCA_001049735_02870"/>
<organism evidence="1 2">
    <name type="scientific">Nereida ignava</name>
    <dbReference type="NCBI Taxonomy" id="282199"/>
    <lineage>
        <taxon>Bacteria</taxon>
        <taxon>Pseudomonadati</taxon>
        <taxon>Pseudomonadota</taxon>
        <taxon>Alphaproteobacteria</taxon>
        <taxon>Rhodobacterales</taxon>
        <taxon>Roseobacteraceae</taxon>
        <taxon>Nereida</taxon>
    </lineage>
</organism>